<name>A0ACC8ELF1_9PEZI</name>
<reference evidence="1 2" key="1">
    <citation type="journal article" date="2016" name="Nat. Commun.">
        <title>Ectomycorrhizal ecology is imprinted in the genome of the dominant symbiotic fungus Cenococcum geophilum.</title>
        <authorList>
            <consortium name="DOE Joint Genome Institute"/>
            <person name="Peter M."/>
            <person name="Kohler A."/>
            <person name="Ohm R.A."/>
            <person name="Kuo A."/>
            <person name="Krutzmann J."/>
            <person name="Morin E."/>
            <person name="Arend M."/>
            <person name="Barry K.W."/>
            <person name="Binder M."/>
            <person name="Choi C."/>
            <person name="Clum A."/>
            <person name="Copeland A."/>
            <person name="Grisel N."/>
            <person name="Haridas S."/>
            <person name="Kipfer T."/>
            <person name="LaButti K."/>
            <person name="Lindquist E."/>
            <person name="Lipzen A."/>
            <person name="Maire R."/>
            <person name="Meier B."/>
            <person name="Mihaltcheva S."/>
            <person name="Molinier V."/>
            <person name="Murat C."/>
            <person name="Poggeler S."/>
            <person name="Quandt C.A."/>
            <person name="Sperisen C."/>
            <person name="Tritt A."/>
            <person name="Tisserant E."/>
            <person name="Crous P.W."/>
            <person name="Henrissat B."/>
            <person name="Nehls U."/>
            <person name="Egli S."/>
            <person name="Spatafora J.W."/>
            <person name="Grigoriev I.V."/>
            <person name="Martin F.M."/>
        </authorList>
    </citation>
    <scope>NUCLEOTIDE SEQUENCE [LARGE SCALE GENOMIC DNA]</scope>
    <source>
        <strain evidence="1 2">1.58</strain>
    </source>
</reference>
<dbReference type="EMBL" id="KV748277">
    <property type="protein sequence ID" value="OCK86954.1"/>
    <property type="molecule type" value="Genomic_DNA"/>
</dbReference>
<dbReference type="Proteomes" id="UP000250078">
    <property type="component" value="Unassembled WGS sequence"/>
</dbReference>
<sequence length="557" mass="62835">MTRRIVRTGIQLGLLAFIVFLLVFFLDNRYRVLPQSIHSHLPLHHEGLVITDIIVQTCSTLNPLSSCKLDPDKWHRIEKDLYLNTGWVSKAYVHIKRKREEELTDEDKVILDVRIGRLDPAMGEKGQGAEKWESRPAGVWLKRSAKRHASDSKTVITAVDVLFGADAVEPRPGWEIKENALQLDTSGEVKEARLTVRRGPPHKVEKPVPRIRKDGKFKIMQVSDLHLSTGLGVCRDPEPAGHNGDRCDADTRTLEFVERVLDQEHPDLVVLSGDQVNGDTAPDAQSAIFKFAEPLIKRKIPYATIFGNHDDEGSLSKAAMMSLTESLPFSLSEAGPNTIEGVGNYYVEVLAHGNNKHSALTLYFLDTHGYSPDERQFRGYDWLKPNQIKWFKDAAQNLKDAHKHYTHIHLDMAFIHIPLPEYASKSNEIVGTWKEGVTAPGFNSHFKDALVEEGILAVSCGHDHVNDYCALSKNDKTGRPELWMCYAGGSGFGGYGGYDGYHRRIRVFEIDANEARISTWKRLEYGETEKRLDEQVIVDEGRPFRREISTVEKRAGV</sequence>
<keyword evidence="2" id="KW-1185">Reference proteome</keyword>
<proteinExistence type="predicted"/>
<gene>
    <name evidence="1" type="ORF">K441DRAFT_623837</name>
</gene>
<accession>A0ACC8ELF1</accession>
<evidence type="ECO:0000313" key="1">
    <source>
        <dbReference type="EMBL" id="OCK86954.1"/>
    </source>
</evidence>
<organism evidence="1 2">
    <name type="scientific">Cenococcum geophilum 1.58</name>
    <dbReference type="NCBI Taxonomy" id="794803"/>
    <lineage>
        <taxon>Eukaryota</taxon>
        <taxon>Fungi</taxon>
        <taxon>Dikarya</taxon>
        <taxon>Ascomycota</taxon>
        <taxon>Pezizomycotina</taxon>
        <taxon>Dothideomycetes</taxon>
        <taxon>Pleosporomycetidae</taxon>
        <taxon>Gloniales</taxon>
        <taxon>Gloniaceae</taxon>
        <taxon>Cenococcum</taxon>
    </lineage>
</organism>
<protein>
    <submittedName>
        <fullName evidence="1">Phosphoesteras-like protein</fullName>
    </submittedName>
</protein>
<evidence type="ECO:0000313" key="2">
    <source>
        <dbReference type="Proteomes" id="UP000250078"/>
    </source>
</evidence>